<dbReference type="InterPro" id="IPR007627">
    <property type="entry name" value="RNA_pol_sigma70_r2"/>
</dbReference>
<dbReference type="SUPFAM" id="SSF88946">
    <property type="entry name" value="Sigma2 domain of RNA polymerase sigma factors"/>
    <property type="match status" value="1"/>
</dbReference>
<evidence type="ECO:0000256" key="3">
    <source>
        <dbReference type="ARBA" id="ARBA00023082"/>
    </source>
</evidence>
<gene>
    <name evidence="6" type="ORF">HAHE_27610</name>
</gene>
<dbReference type="SUPFAM" id="SSF88659">
    <property type="entry name" value="Sigma3 and sigma4 domains of RNA polymerase sigma factors"/>
    <property type="match status" value="1"/>
</dbReference>
<dbReference type="EMBL" id="AP024702">
    <property type="protein sequence ID" value="BCX48853.1"/>
    <property type="molecule type" value="Genomic_DNA"/>
</dbReference>
<reference evidence="6 7" key="1">
    <citation type="submission" date="2021-06" db="EMBL/GenBank/DDBJ databases">
        <title>Complete genome of Haloferula helveola possessing various polysaccharide degrading enzymes.</title>
        <authorList>
            <person name="Takami H."/>
            <person name="Huang C."/>
            <person name="Hamasaki K."/>
        </authorList>
    </citation>
    <scope>NUCLEOTIDE SEQUENCE [LARGE SCALE GENOMIC DNA]</scope>
    <source>
        <strain evidence="6 7">CN-1</strain>
    </source>
</reference>
<dbReference type="InterPro" id="IPR013325">
    <property type="entry name" value="RNA_pol_sigma_r2"/>
</dbReference>
<evidence type="ECO:0000313" key="7">
    <source>
        <dbReference type="Proteomes" id="UP001374893"/>
    </source>
</evidence>
<evidence type="ECO:0000256" key="4">
    <source>
        <dbReference type="ARBA" id="ARBA00023163"/>
    </source>
</evidence>
<dbReference type="NCBIfam" id="TIGR02989">
    <property type="entry name" value="Sig-70_gvs1"/>
    <property type="match status" value="1"/>
</dbReference>
<dbReference type="PANTHER" id="PTHR43133">
    <property type="entry name" value="RNA POLYMERASE ECF-TYPE SIGMA FACTO"/>
    <property type="match status" value="1"/>
</dbReference>
<evidence type="ECO:0000256" key="2">
    <source>
        <dbReference type="ARBA" id="ARBA00023015"/>
    </source>
</evidence>
<proteinExistence type="inferred from homology"/>
<keyword evidence="7" id="KW-1185">Reference proteome</keyword>
<evidence type="ECO:0000313" key="6">
    <source>
        <dbReference type="EMBL" id="BCX48853.1"/>
    </source>
</evidence>
<keyword evidence="3" id="KW-0731">Sigma factor</keyword>
<dbReference type="InterPro" id="IPR013324">
    <property type="entry name" value="RNA_pol_sigma_r3/r4-like"/>
</dbReference>
<dbReference type="Pfam" id="PF04542">
    <property type="entry name" value="Sigma70_r2"/>
    <property type="match status" value="1"/>
</dbReference>
<feature type="domain" description="RNA polymerase sigma-70 region 2" evidence="5">
    <location>
        <begin position="16"/>
        <end position="78"/>
    </location>
</feature>
<sequence length="173" mass="20108">MEDSLDEFVQELTNSQSDLFFFIRALCGDPHAAADIRQAVNVILWRKRAKYRPGSSFKSWAFRIAQLEVKAYMRKSRRQKSTAFDEEFIECLASEMPEVIDELPERRVALTRCLGNLTEKDDELIKHHYWSSSSLDVLARATNRSVGTLKARLFQLRASLRRCIQKQLRHSEA</sequence>
<dbReference type="NCBIfam" id="TIGR02937">
    <property type="entry name" value="sigma70-ECF"/>
    <property type="match status" value="1"/>
</dbReference>
<evidence type="ECO:0000259" key="5">
    <source>
        <dbReference type="Pfam" id="PF04542"/>
    </source>
</evidence>
<dbReference type="InterPro" id="IPR014284">
    <property type="entry name" value="RNA_pol_sigma-70_dom"/>
</dbReference>
<dbReference type="InterPro" id="IPR014331">
    <property type="entry name" value="RNA_pol_sigma70_ECF_RHOBA"/>
</dbReference>
<comment type="similarity">
    <text evidence="1">Belongs to the sigma-70 factor family. ECF subfamily.</text>
</comment>
<dbReference type="InterPro" id="IPR036388">
    <property type="entry name" value="WH-like_DNA-bd_sf"/>
</dbReference>
<organism evidence="6 7">
    <name type="scientific">Haloferula helveola</name>
    <dbReference type="NCBI Taxonomy" id="490095"/>
    <lineage>
        <taxon>Bacteria</taxon>
        <taxon>Pseudomonadati</taxon>
        <taxon>Verrucomicrobiota</taxon>
        <taxon>Verrucomicrobiia</taxon>
        <taxon>Verrucomicrobiales</taxon>
        <taxon>Verrucomicrobiaceae</taxon>
        <taxon>Haloferula</taxon>
    </lineage>
</organism>
<protein>
    <recommendedName>
        <fullName evidence="5">RNA polymerase sigma-70 region 2 domain-containing protein</fullName>
    </recommendedName>
</protein>
<name>A0ABN6H6P7_9BACT</name>
<dbReference type="Gene3D" id="1.10.1740.10">
    <property type="match status" value="1"/>
</dbReference>
<evidence type="ECO:0000256" key="1">
    <source>
        <dbReference type="ARBA" id="ARBA00010641"/>
    </source>
</evidence>
<dbReference type="RefSeq" id="WP_338685226.1">
    <property type="nucleotide sequence ID" value="NZ_AP024702.1"/>
</dbReference>
<dbReference type="Proteomes" id="UP001374893">
    <property type="component" value="Chromosome"/>
</dbReference>
<keyword evidence="2" id="KW-0805">Transcription regulation</keyword>
<dbReference type="InterPro" id="IPR039425">
    <property type="entry name" value="RNA_pol_sigma-70-like"/>
</dbReference>
<dbReference type="PANTHER" id="PTHR43133:SF51">
    <property type="entry name" value="RNA POLYMERASE SIGMA FACTOR"/>
    <property type="match status" value="1"/>
</dbReference>
<accession>A0ABN6H6P7</accession>
<keyword evidence="4" id="KW-0804">Transcription</keyword>
<dbReference type="Gene3D" id="1.10.10.10">
    <property type="entry name" value="Winged helix-like DNA-binding domain superfamily/Winged helix DNA-binding domain"/>
    <property type="match status" value="1"/>
</dbReference>